<gene>
    <name evidence="2" type="ORF">DENOEST_3851</name>
</gene>
<evidence type="ECO:0000313" key="3">
    <source>
        <dbReference type="Proteomes" id="UP000515733"/>
    </source>
</evidence>
<proteinExistence type="predicted"/>
<name>A0A6S6Y371_9PROT</name>
<feature type="compositionally biased region" description="Polar residues" evidence="1">
    <location>
        <begin position="58"/>
        <end position="71"/>
    </location>
</feature>
<organism evidence="2 3">
    <name type="scientific">Denitratisoma oestradiolicum</name>
    <dbReference type="NCBI Taxonomy" id="311182"/>
    <lineage>
        <taxon>Bacteria</taxon>
        <taxon>Pseudomonadati</taxon>
        <taxon>Pseudomonadota</taxon>
        <taxon>Betaproteobacteria</taxon>
        <taxon>Nitrosomonadales</taxon>
        <taxon>Sterolibacteriaceae</taxon>
        <taxon>Denitratisoma</taxon>
    </lineage>
</organism>
<feature type="compositionally biased region" description="Polar residues" evidence="1">
    <location>
        <begin position="1"/>
        <end position="10"/>
    </location>
</feature>
<dbReference type="Proteomes" id="UP000515733">
    <property type="component" value="Chromosome"/>
</dbReference>
<reference evidence="2 3" key="1">
    <citation type="submission" date="2020-03" db="EMBL/GenBank/DDBJ databases">
        <authorList>
            <consortium name="Genoscope - CEA"/>
            <person name="William W."/>
        </authorList>
    </citation>
    <scope>NUCLEOTIDE SEQUENCE [LARGE SCALE GENOMIC DNA]</scope>
    <source>
        <strain evidence="3">DSM 16959</strain>
    </source>
</reference>
<protein>
    <submittedName>
        <fullName evidence="2">Uncharacterized protein</fullName>
    </submittedName>
</protein>
<feature type="region of interest" description="Disordered" evidence="1">
    <location>
        <begin position="1"/>
        <end position="71"/>
    </location>
</feature>
<evidence type="ECO:0000256" key="1">
    <source>
        <dbReference type="SAM" id="MobiDB-lite"/>
    </source>
</evidence>
<dbReference type="KEGG" id="doe:DENOEST_3851"/>
<keyword evidence="3" id="KW-1185">Reference proteome</keyword>
<sequence length="71" mass="7501">MAGVSRNTPRGSFGYAGPSREPRRAPSHRSPPGQHSPDPRLTFPKPLDNVPAAIHGNPSGTRVSADSNPSF</sequence>
<dbReference type="EMBL" id="LR778301">
    <property type="protein sequence ID" value="CAB1371005.1"/>
    <property type="molecule type" value="Genomic_DNA"/>
</dbReference>
<evidence type="ECO:0000313" key="2">
    <source>
        <dbReference type="EMBL" id="CAB1371005.1"/>
    </source>
</evidence>
<dbReference type="AlphaFoldDB" id="A0A6S6Y371"/>
<accession>A0A6S6Y371</accession>